<comment type="caution">
    <text evidence="3">The sequence shown here is derived from an EMBL/GenBank/DDBJ whole genome shotgun (WGS) entry which is preliminary data.</text>
</comment>
<feature type="region of interest" description="Disordered" evidence="1">
    <location>
        <begin position="322"/>
        <end position="377"/>
    </location>
</feature>
<dbReference type="PANTHER" id="PTHR41248:SF1">
    <property type="entry name" value="NORD PROTEIN"/>
    <property type="match status" value="1"/>
</dbReference>
<dbReference type="InterPro" id="IPR051928">
    <property type="entry name" value="NorD/CobT"/>
</dbReference>
<proteinExistence type="predicted"/>
<name>A0AAW6BQP9_9GAMM</name>
<dbReference type="AlphaFoldDB" id="A0AAW6BQP9"/>
<evidence type="ECO:0000313" key="3">
    <source>
        <dbReference type="EMBL" id="MDB6375076.1"/>
    </source>
</evidence>
<dbReference type="InterPro" id="IPR002035">
    <property type="entry name" value="VWF_A"/>
</dbReference>
<accession>A0AAW6BQP9</accession>
<dbReference type="EMBL" id="JAQMFO010000078">
    <property type="protein sequence ID" value="MDB6375076.1"/>
    <property type="molecule type" value="Genomic_DNA"/>
</dbReference>
<dbReference type="PANTHER" id="PTHR41248">
    <property type="entry name" value="NORD PROTEIN"/>
    <property type="match status" value="1"/>
</dbReference>
<evidence type="ECO:0000256" key="1">
    <source>
        <dbReference type="SAM" id="MobiDB-lite"/>
    </source>
</evidence>
<dbReference type="Gene3D" id="3.40.50.410">
    <property type="entry name" value="von Willebrand factor, type A domain"/>
    <property type="match status" value="1"/>
</dbReference>
<evidence type="ECO:0000259" key="2">
    <source>
        <dbReference type="PROSITE" id="PS50234"/>
    </source>
</evidence>
<reference evidence="3" key="1">
    <citation type="submission" date="2023-01" db="EMBL/GenBank/DDBJ databases">
        <title>Genome sequencing of Photorhabdus bodei 09-20.</title>
        <authorList>
            <person name="Kalindamar S."/>
            <person name="Kumru S."/>
        </authorList>
    </citation>
    <scope>NUCLEOTIDE SEQUENCE</scope>
    <source>
        <strain evidence="3">09-20</strain>
    </source>
</reference>
<gene>
    <name evidence="3" type="ORF">PH362_25120</name>
</gene>
<dbReference type="SMART" id="SM00327">
    <property type="entry name" value="VWA"/>
    <property type="match status" value="1"/>
</dbReference>
<feature type="domain" description="VWFA" evidence="2">
    <location>
        <begin position="486"/>
        <end position="630"/>
    </location>
</feature>
<organism evidence="3 4">
    <name type="scientific">Photorhabdus bodei</name>
    <dbReference type="NCBI Taxonomy" id="2029681"/>
    <lineage>
        <taxon>Bacteria</taxon>
        <taxon>Pseudomonadati</taxon>
        <taxon>Pseudomonadota</taxon>
        <taxon>Gammaproteobacteria</taxon>
        <taxon>Enterobacterales</taxon>
        <taxon>Morganellaceae</taxon>
        <taxon>Photorhabdus</taxon>
    </lineage>
</organism>
<dbReference type="Pfam" id="PF00092">
    <property type="entry name" value="VWA"/>
    <property type="match status" value="1"/>
</dbReference>
<feature type="compositionally biased region" description="Polar residues" evidence="1">
    <location>
        <begin position="330"/>
        <end position="344"/>
    </location>
</feature>
<dbReference type="Proteomes" id="UP001212996">
    <property type="component" value="Unassembled WGS sequence"/>
</dbReference>
<dbReference type="RefSeq" id="WP_271868067.1">
    <property type="nucleotide sequence ID" value="NZ_JAQMFO010000078.1"/>
</dbReference>
<protein>
    <submittedName>
        <fullName evidence="3">VWA domain-containing protein</fullName>
    </submittedName>
</protein>
<sequence length="658" mass="73234">MQSILICIMSFLSNVENTVNCFLWHLPFPSVVPCINRVLQKNTFRHGLPIRFTISAGRSIAKRLRYCWQQNLFFTLSGKQRSLRVCQETLTVYFTTFNFLNLSIARYHIMGIYNSLPIVARALSSQLCVDVTVGGKTAFTYQDHDRFCINIPFYRNAEELSEILLGYLVHESAHVRFTDFKFFEKKLASKVQSGKYNWDVLHKLVKVTEDLRIERAIGRRFPGTPTFLKALNTFLFDKDAKPSDHPPTVFINTMVMCGFNRYHGLSIPTKQVREDFERLFGLKLFDQSMMILAEAVNADSVSQCLDVSCRLYDLAVDAFNEQKQQQEQQPGDSQYNQSSLGNSTDDVKGDGASLTLGSTPADKSSSDPFSDTTEKDLSEVMKGASEKLNEALEDKVPSSKRVPAPVPYSVAPAKRNRTTDTSVNRGIQFASGLRQSMHGLLQGMQQVRRTHKDTGRKLDTRLLTSALLGNMKLFKHKSKTVEFNCAFTVLLDTSDSLKYDVVEAEAAVVSMLYALEGIKGVSTSAYHFPHATKNNVGLMKGRDQTLRAAINAHQFGLVASGSTPLSESLWPAFSDLLSAKADRHVMIVVTDGEPDDKLTAEQMIKDAKQDGLLVIGIGFGSANQTLMTSLFGDTGIAVGSVSSLRGKLLKITRKALSR</sequence>
<dbReference type="InterPro" id="IPR036465">
    <property type="entry name" value="vWFA_dom_sf"/>
</dbReference>
<evidence type="ECO:0000313" key="4">
    <source>
        <dbReference type="Proteomes" id="UP001212996"/>
    </source>
</evidence>
<dbReference type="SUPFAM" id="SSF53300">
    <property type="entry name" value="vWA-like"/>
    <property type="match status" value="1"/>
</dbReference>
<feature type="region of interest" description="Disordered" evidence="1">
    <location>
        <begin position="391"/>
        <end position="419"/>
    </location>
</feature>
<dbReference type="PROSITE" id="PS50234">
    <property type="entry name" value="VWFA"/>
    <property type="match status" value="1"/>
</dbReference>
<feature type="compositionally biased region" description="Polar residues" evidence="1">
    <location>
        <begin position="355"/>
        <end position="371"/>
    </location>
</feature>